<protein>
    <submittedName>
        <fullName evidence="3">DUF5116 domain-containing protein</fullName>
    </submittedName>
</protein>
<dbReference type="KEGG" id="pseg:D3H65_23865"/>
<evidence type="ECO:0000313" key="3">
    <source>
        <dbReference type="EMBL" id="AXY76843.1"/>
    </source>
</evidence>
<evidence type="ECO:0000313" key="4">
    <source>
        <dbReference type="Proteomes" id="UP000263900"/>
    </source>
</evidence>
<dbReference type="InterPro" id="IPR025970">
    <property type="entry name" value="SusE"/>
</dbReference>
<evidence type="ECO:0000259" key="2">
    <source>
        <dbReference type="Pfam" id="PF16411"/>
    </source>
</evidence>
<dbReference type="CDD" id="cd12967">
    <property type="entry name" value="CBM_SusE-F_like_u1"/>
    <property type="match status" value="1"/>
</dbReference>
<feature type="domain" description="SusE outer membrane protein" evidence="1">
    <location>
        <begin position="25"/>
        <end position="133"/>
    </location>
</feature>
<sequence>MRTITNYILILAAAFSLFSCKKDGEQFNLQPGTFTTNALKASATTVVLTPAKENDTAITFQWSVAAFGKQAAVSYILQLATPADTANNWAKAKTFTIDTKSLKYAFIVKDLNNLLNGMGLTPGMANSIAVRIKASVNQYNGAESTVPPVYSNTRTLQITSYGLSLYVPGDYQGWNPGAAPQLAPVAGRAGLYEGYVNITGSGVQYFKYTNAPDWNHTNYGDGGSGTFNTDGAAAGLSVPGPGYYYLTANLNNNTWTATKTTWGILGDASPGGWDTDTQLSYDPTAQVWKVTAIMKQNGSFKFRANNAWALDFGIDAAGKLQYADNPFLGYTAGLNNLSVPADGNYTITLDLHTAGNYTYILHKN</sequence>
<dbReference type="PROSITE" id="PS51257">
    <property type="entry name" value="PROKAR_LIPOPROTEIN"/>
    <property type="match status" value="1"/>
</dbReference>
<dbReference type="CDD" id="cd12956">
    <property type="entry name" value="CBM_SusE-F_like"/>
    <property type="match status" value="1"/>
</dbReference>
<dbReference type="OrthoDB" id="975117at2"/>
<dbReference type="EMBL" id="CP032157">
    <property type="protein sequence ID" value="AXY76843.1"/>
    <property type="molecule type" value="Genomic_DNA"/>
</dbReference>
<reference evidence="3 4" key="1">
    <citation type="submission" date="2018-09" db="EMBL/GenBank/DDBJ databases">
        <title>Genome sequencing of strain 6GH32-13.</title>
        <authorList>
            <person name="Weon H.-Y."/>
            <person name="Heo J."/>
            <person name="Kwon S.-W."/>
        </authorList>
    </citation>
    <scope>NUCLEOTIDE SEQUENCE [LARGE SCALE GENOMIC DNA]</scope>
    <source>
        <strain evidence="3 4">5GH32-13</strain>
    </source>
</reference>
<dbReference type="Pfam" id="PF16411">
    <property type="entry name" value="SusF_SusE"/>
    <property type="match status" value="1"/>
</dbReference>
<dbReference type="Pfam" id="PF14292">
    <property type="entry name" value="SusE"/>
    <property type="match status" value="1"/>
</dbReference>
<dbReference type="Gene3D" id="2.60.40.3620">
    <property type="match status" value="2"/>
</dbReference>
<proteinExistence type="predicted"/>
<name>A0A3B7MTX6_9BACT</name>
<organism evidence="3 4">
    <name type="scientific">Paraflavitalea soli</name>
    <dbReference type="NCBI Taxonomy" id="2315862"/>
    <lineage>
        <taxon>Bacteria</taxon>
        <taxon>Pseudomonadati</taxon>
        <taxon>Bacteroidota</taxon>
        <taxon>Chitinophagia</taxon>
        <taxon>Chitinophagales</taxon>
        <taxon>Chitinophagaceae</taxon>
        <taxon>Paraflavitalea</taxon>
    </lineage>
</organism>
<dbReference type="AlphaFoldDB" id="A0A3B7MTX6"/>
<accession>A0A3B7MTX6</accession>
<dbReference type="RefSeq" id="WP_119052720.1">
    <property type="nucleotide sequence ID" value="NZ_CP032157.1"/>
</dbReference>
<dbReference type="InterPro" id="IPR032187">
    <property type="entry name" value="SusF/SusE-like_C"/>
</dbReference>
<gene>
    <name evidence="3" type="ORF">D3H65_23865</name>
</gene>
<keyword evidence="4" id="KW-1185">Reference proteome</keyword>
<dbReference type="Proteomes" id="UP000263900">
    <property type="component" value="Chromosome"/>
</dbReference>
<evidence type="ECO:0000259" key="1">
    <source>
        <dbReference type="Pfam" id="PF14292"/>
    </source>
</evidence>
<feature type="domain" description="Outer membrane protein SusF/SusE-like C-terminal" evidence="2">
    <location>
        <begin position="264"/>
        <end position="354"/>
    </location>
</feature>